<dbReference type="Proteomes" id="UP001139028">
    <property type="component" value="Unassembled WGS sequence"/>
</dbReference>
<evidence type="ECO:0000313" key="2">
    <source>
        <dbReference type="Proteomes" id="UP001139028"/>
    </source>
</evidence>
<dbReference type="AlphaFoldDB" id="A0A9X2EWD7"/>
<protein>
    <submittedName>
        <fullName evidence="1">Uncharacterized protein</fullName>
    </submittedName>
</protein>
<feature type="non-terminal residue" evidence="1">
    <location>
        <position position="85"/>
    </location>
</feature>
<organism evidence="1 2">
    <name type="scientific">Microbulbifer okhotskensis</name>
    <dbReference type="NCBI Taxonomy" id="2926617"/>
    <lineage>
        <taxon>Bacteria</taxon>
        <taxon>Pseudomonadati</taxon>
        <taxon>Pseudomonadota</taxon>
        <taxon>Gammaproteobacteria</taxon>
        <taxon>Cellvibrionales</taxon>
        <taxon>Microbulbiferaceae</taxon>
        <taxon>Microbulbifer</taxon>
    </lineage>
</organism>
<evidence type="ECO:0000313" key="1">
    <source>
        <dbReference type="EMBL" id="MCO1337116.1"/>
    </source>
</evidence>
<dbReference type="RefSeq" id="WP_252473368.1">
    <property type="nucleotide sequence ID" value="NZ_JALBWM010000379.1"/>
</dbReference>
<proteinExistence type="predicted"/>
<sequence length="85" mass="9685">MKFELSKSDCWVANETLPSWVGFREVISDYSEVSPHTPSEGRIQIVFAPEGRDNTPINKKEQSLIDWYIKHESSVSTSLLDGLEK</sequence>
<accession>A0A9X2EWD7</accession>
<comment type="caution">
    <text evidence="1">The sequence shown here is derived from an EMBL/GenBank/DDBJ whole genome shotgun (WGS) entry which is preliminary data.</text>
</comment>
<gene>
    <name evidence="1" type="ORF">MO867_22590</name>
</gene>
<reference evidence="1" key="1">
    <citation type="journal article" date="2022" name="Arch. Microbiol.">
        <title>Microbulbifer okhotskensis sp. nov., isolated from a deep bottom sediment of the Okhotsk Sea.</title>
        <authorList>
            <person name="Romanenko L."/>
            <person name="Kurilenko V."/>
            <person name="Otstavnykh N."/>
            <person name="Velansky P."/>
            <person name="Isaeva M."/>
            <person name="Mikhailov V."/>
        </authorList>
    </citation>
    <scope>NUCLEOTIDE SEQUENCE</scope>
    <source>
        <strain evidence="1">OS29</strain>
    </source>
</reference>
<dbReference type="EMBL" id="JALBWM010000379">
    <property type="protein sequence ID" value="MCO1337116.1"/>
    <property type="molecule type" value="Genomic_DNA"/>
</dbReference>
<keyword evidence="2" id="KW-1185">Reference proteome</keyword>
<name>A0A9X2EWD7_9GAMM</name>